<dbReference type="Pfam" id="PF09587">
    <property type="entry name" value="PGA_cap"/>
    <property type="match status" value="1"/>
</dbReference>
<organism evidence="4 5">
    <name type="scientific">Candidatus Giovannonibacteria bacterium RIFCSPHIGHO2_02_FULL_46_20</name>
    <dbReference type="NCBI Taxonomy" id="1798338"/>
    <lineage>
        <taxon>Bacteria</taxon>
        <taxon>Candidatus Giovannoniibacteriota</taxon>
    </lineage>
</organism>
<dbReference type="STRING" id="1798338.A3J56_03200"/>
<gene>
    <name evidence="4" type="ORF">A3J56_03200</name>
</gene>
<dbReference type="EMBL" id="MFHQ01000007">
    <property type="protein sequence ID" value="OGF74714.1"/>
    <property type="molecule type" value="Genomic_DNA"/>
</dbReference>
<proteinExistence type="inferred from homology"/>
<dbReference type="InterPro" id="IPR019079">
    <property type="entry name" value="Capsule_synth_CapA"/>
</dbReference>
<accession>A0A1F5WGK7</accession>
<keyword evidence="2" id="KW-0472">Membrane</keyword>
<feature type="domain" description="Capsule synthesis protein CapA" evidence="3">
    <location>
        <begin position="67"/>
        <end position="308"/>
    </location>
</feature>
<evidence type="ECO:0000313" key="4">
    <source>
        <dbReference type="EMBL" id="OGF74714.1"/>
    </source>
</evidence>
<name>A0A1F5WGK7_9BACT</name>
<comment type="caution">
    <text evidence="4">The sequence shown here is derived from an EMBL/GenBank/DDBJ whole genome shotgun (WGS) entry which is preliminary data.</text>
</comment>
<dbReference type="InterPro" id="IPR029052">
    <property type="entry name" value="Metallo-depent_PP-like"/>
</dbReference>
<feature type="transmembrane region" description="Helical" evidence="2">
    <location>
        <begin position="12"/>
        <end position="36"/>
    </location>
</feature>
<evidence type="ECO:0000313" key="5">
    <source>
        <dbReference type="Proteomes" id="UP000178406"/>
    </source>
</evidence>
<dbReference type="InterPro" id="IPR052169">
    <property type="entry name" value="CW_Biosynth-Accessory"/>
</dbReference>
<evidence type="ECO:0000256" key="1">
    <source>
        <dbReference type="ARBA" id="ARBA00005662"/>
    </source>
</evidence>
<sequence length="349" mass="38995">MANKHEFDVRGFSFVVLFCILVIAIMQTTFLSTAFVERLAYENARFQRSAQVLLTMPPQKIVPHNLTLGFVGDIMLDRGVKGAIQNYGSGDYSFPFLKARDELRQYDILFGNLEGPISDKGNNQGSIYSFRMRPDAIEGLRDAGFDVLSVANNHIGDWGISAIENTLERLQNRSIVPIGAGLNAKEAYQSRVISKNGVRVAYFAFSEFETGFVETSEDAPGIAIIGDGEKMIESINDAKNNADIVVVSFHFGDEYQSKPNEYQQRITKRVVDAGADVVVGHHPHVVQPLERYNNSYIAYSLGNFVFDQNFSEETMIGAALEVVVANKKIKSARYRTVRLNNHFQPVFVD</sequence>
<dbReference type="PANTHER" id="PTHR33393">
    <property type="entry name" value="POLYGLUTAMINE SYNTHESIS ACCESSORY PROTEIN RV0574C-RELATED"/>
    <property type="match status" value="1"/>
</dbReference>
<dbReference type="PANTHER" id="PTHR33393:SF11">
    <property type="entry name" value="POLYGLUTAMINE SYNTHESIS ACCESSORY PROTEIN RV0574C-RELATED"/>
    <property type="match status" value="1"/>
</dbReference>
<reference evidence="4 5" key="1">
    <citation type="journal article" date="2016" name="Nat. Commun.">
        <title>Thousands of microbial genomes shed light on interconnected biogeochemical processes in an aquifer system.</title>
        <authorList>
            <person name="Anantharaman K."/>
            <person name="Brown C.T."/>
            <person name="Hug L.A."/>
            <person name="Sharon I."/>
            <person name="Castelle C.J."/>
            <person name="Probst A.J."/>
            <person name="Thomas B.C."/>
            <person name="Singh A."/>
            <person name="Wilkins M.J."/>
            <person name="Karaoz U."/>
            <person name="Brodie E.L."/>
            <person name="Williams K.H."/>
            <person name="Hubbard S.S."/>
            <person name="Banfield J.F."/>
        </authorList>
    </citation>
    <scope>NUCLEOTIDE SEQUENCE [LARGE SCALE GENOMIC DNA]</scope>
</reference>
<dbReference type="Gene3D" id="3.60.21.10">
    <property type="match status" value="1"/>
</dbReference>
<keyword evidence="2" id="KW-1133">Transmembrane helix</keyword>
<comment type="similarity">
    <text evidence="1">Belongs to the CapA family.</text>
</comment>
<dbReference type="CDD" id="cd07381">
    <property type="entry name" value="MPP_CapA"/>
    <property type="match status" value="1"/>
</dbReference>
<dbReference type="AlphaFoldDB" id="A0A1F5WGK7"/>
<keyword evidence="2" id="KW-0812">Transmembrane</keyword>
<protein>
    <recommendedName>
        <fullName evidence="3">Capsule synthesis protein CapA domain-containing protein</fullName>
    </recommendedName>
</protein>
<dbReference type="Proteomes" id="UP000178406">
    <property type="component" value="Unassembled WGS sequence"/>
</dbReference>
<dbReference type="SMART" id="SM00854">
    <property type="entry name" value="PGA_cap"/>
    <property type="match status" value="1"/>
</dbReference>
<evidence type="ECO:0000259" key="3">
    <source>
        <dbReference type="SMART" id="SM00854"/>
    </source>
</evidence>
<dbReference type="SUPFAM" id="SSF56300">
    <property type="entry name" value="Metallo-dependent phosphatases"/>
    <property type="match status" value="1"/>
</dbReference>
<evidence type="ECO:0000256" key="2">
    <source>
        <dbReference type="SAM" id="Phobius"/>
    </source>
</evidence>